<dbReference type="InterPro" id="IPR010095">
    <property type="entry name" value="Cas12f1-like_TNB"/>
</dbReference>
<evidence type="ECO:0000313" key="11">
    <source>
        <dbReference type="Proteomes" id="UP001301728"/>
    </source>
</evidence>
<evidence type="ECO:0000256" key="3">
    <source>
        <dbReference type="ARBA" id="ARBA00022723"/>
    </source>
</evidence>
<reference evidence="10 11" key="1">
    <citation type="submission" date="2023-12" db="EMBL/GenBank/DDBJ databases">
        <title>Baltic Sea Cyanobacteria.</title>
        <authorList>
            <person name="Delbaje E."/>
            <person name="Fewer D.P."/>
            <person name="Shishido T.K."/>
        </authorList>
    </citation>
    <scope>NUCLEOTIDE SEQUENCE [LARGE SCALE GENOMIC DNA]</scope>
    <source>
        <strain evidence="10 11">CCNP 1315</strain>
    </source>
</reference>
<dbReference type="InterPro" id="IPR021027">
    <property type="entry name" value="Transposase_put_HTH"/>
</dbReference>
<keyword evidence="11" id="KW-1185">Reference proteome</keyword>
<evidence type="ECO:0000256" key="5">
    <source>
        <dbReference type="ARBA" id="ARBA00023125"/>
    </source>
</evidence>
<dbReference type="Pfam" id="PF12323">
    <property type="entry name" value="HTH_OrfB_IS605"/>
    <property type="match status" value="1"/>
</dbReference>
<name>A0ABU5TY39_9CYAN</name>
<keyword evidence="5" id="KW-0238">DNA-binding</keyword>
<proteinExistence type="inferred from homology"/>
<comment type="caution">
    <text evidence="10">The sequence shown here is derived from an EMBL/GenBank/DDBJ whole genome shotgun (WGS) entry which is preliminary data.</text>
</comment>
<feature type="domain" description="Transposase putative helix-turn-helix" evidence="9">
    <location>
        <begin position="1"/>
        <end position="45"/>
    </location>
</feature>
<organism evidence="10 11">
    <name type="scientific">Limnoraphis robusta CCNP1315</name>
    <dbReference type="NCBI Taxonomy" id="3110306"/>
    <lineage>
        <taxon>Bacteria</taxon>
        <taxon>Bacillati</taxon>
        <taxon>Cyanobacteriota</taxon>
        <taxon>Cyanophyceae</taxon>
        <taxon>Oscillatoriophycideae</taxon>
        <taxon>Oscillatoriales</taxon>
        <taxon>Sirenicapillariaceae</taxon>
        <taxon>Limnoraphis</taxon>
    </lineage>
</organism>
<dbReference type="InterPro" id="IPR001959">
    <property type="entry name" value="Transposase"/>
</dbReference>
<keyword evidence="3" id="KW-0479">Metal-binding</keyword>
<feature type="domain" description="Cas12f1-like TNB" evidence="8">
    <location>
        <begin position="335"/>
        <end position="399"/>
    </location>
</feature>
<dbReference type="Proteomes" id="UP001301728">
    <property type="component" value="Unassembled WGS sequence"/>
</dbReference>
<evidence type="ECO:0000256" key="4">
    <source>
        <dbReference type="ARBA" id="ARBA00022833"/>
    </source>
</evidence>
<comment type="similarity">
    <text evidence="1">In the C-terminal section; belongs to the transposase 35 family.</text>
</comment>
<accession>A0ABU5TY39</accession>
<evidence type="ECO:0000259" key="9">
    <source>
        <dbReference type="Pfam" id="PF12323"/>
    </source>
</evidence>
<gene>
    <name evidence="10" type="ORF">VB854_12700</name>
</gene>
<keyword evidence="6" id="KW-0233">DNA recombination</keyword>
<keyword evidence="4" id="KW-0862">Zinc</keyword>
<dbReference type="NCBIfam" id="NF040570">
    <property type="entry name" value="guided_TnpB"/>
    <property type="match status" value="1"/>
</dbReference>
<evidence type="ECO:0000256" key="6">
    <source>
        <dbReference type="ARBA" id="ARBA00023172"/>
    </source>
</evidence>
<dbReference type="Pfam" id="PF07282">
    <property type="entry name" value="Cas12f1-like_TNB"/>
    <property type="match status" value="1"/>
</dbReference>
<evidence type="ECO:0000256" key="1">
    <source>
        <dbReference type="ARBA" id="ARBA00008761"/>
    </source>
</evidence>
<keyword evidence="2" id="KW-0815">Transposition</keyword>
<feature type="domain" description="Probable transposase IS891/IS1136/IS1341" evidence="7">
    <location>
        <begin position="198"/>
        <end position="302"/>
    </location>
</feature>
<dbReference type="EMBL" id="JAYGHT010000069">
    <property type="protein sequence ID" value="MEA5519800.1"/>
    <property type="molecule type" value="Genomic_DNA"/>
</dbReference>
<evidence type="ECO:0000256" key="2">
    <source>
        <dbReference type="ARBA" id="ARBA00022578"/>
    </source>
</evidence>
<sequence>MRLAYQYRLRLTTEQKARINHWLDLLRRHYNYLLGDRFDWWERNRCPVNACSVLVSHLRSLREQPEYYGQKRDLVRLKQLFPEYKDIHADVLQEMVKRVKLAFDRYIKGDCNGNRSGKPRFKGKGRYRTFSYPRVKTDCIQNGYIQLPKLGKIKLIDHRPIPEGFTIKTALVTKKADGFYVTLSLVDHTVPDFNPDHIEATEDNSIGIDLGLEKFGSLSTGEVISIPQYFRKAEDKLEKLQQKASTRKKGSRARKLLYRKVAKLHQRIQRQRKQFHFEQANQLTAKSDVIFIEDLKIHNMTKRCKPKQDETGKYLPNGQAAKSGLNKSFADAGLGQFIEILSFKAENAGVKVVKVNPRNTSQFCSTCLNIVPKGLSERWHSCPYCLTELDRDLNSAILIKKVGLGAKLTIKRSRKYPREATPIALA</sequence>
<dbReference type="RefSeq" id="WP_323218054.1">
    <property type="nucleotide sequence ID" value="NZ_JAYGHT010000069.1"/>
</dbReference>
<protein>
    <submittedName>
        <fullName evidence="10">Transposase</fullName>
    </submittedName>
</protein>
<evidence type="ECO:0000259" key="7">
    <source>
        <dbReference type="Pfam" id="PF01385"/>
    </source>
</evidence>
<evidence type="ECO:0000259" key="8">
    <source>
        <dbReference type="Pfam" id="PF07282"/>
    </source>
</evidence>
<dbReference type="Pfam" id="PF01385">
    <property type="entry name" value="OrfB_IS605"/>
    <property type="match status" value="1"/>
</dbReference>
<evidence type="ECO:0000313" key="10">
    <source>
        <dbReference type="EMBL" id="MEA5519800.1"/>
    </source>
</evidence>